<dbReference type="AlphaFoldDB" id="A0A147EE83"/>
<feature type="transmembrane region" description="Helical" evidence="1">
    <location>
        <begin position="105"/>
        <end position="126"/>
    </location>
</feature>
<proteinExistence type="predicted"/>
<keyword evidence="3" id="KW-1185">Reference proteome</keyword>
<evidence type="ECO:0000256" key="1">
    <source>
        <dbReference type="SAM" id="Phobius"/>
    </source>
</evidence>
<gene>
    <name evidence="2" type="ORF">NS354_11015</name>
</gene>
<keyword evidence="1" id="KW-1133">Transmembrane helix</keyword>
<dbReference type="Proteomes" id="UP000070810">
    <property type="component" value="Unassembled WGS sequence"/>
</dbReference>
<dbReference type="EMBL" id="LDRK01000092">
    <property type="protein sequence ID" value="KTR82711.1"/>
    <property type="molecule type" value="Genomic_DNA"/>
</dbReference>
<organism evidence="2 3">
    <name type="scientific">Leucobacter chromiiresistens</name>
    <dbReference type="NCBI Taxonomy" id="1079994"/>
    <lineage>
        <taxon>Bacteria</taxon>
        <taxon>Bacillati</taxon>
        <taxon>Actinomycetota</taxon>
        <taxon>Actinomycetes</taxon>
        <taxon>Micrococcales</taxon>
        <taxon>Microbacteriaceae</taxon>
        <taxon>Leucobacter</taxon>
    </lineage>
</organism>
<keyword evidence="1" id="KW-0812">Transmembrane</keyword>
<feature type="transmembrane region" description="Helical" evidence="1">
    <location>
        <begin position="49"/>
        <end position="70"/>
    </location>
</feature>
<sequence length="261" mass="28872">MLRLPAVGTDARFIDGGGAFRARQCFAAVFFVVTGLYFVACLLSDPEGWHFAVAPYFVVNAAIALALTWATHRVAARPHRIRYFTRATGLWIGYPQPMHRCIASLLLFNGLLVGIANAVYTWEFFVVAGRSAIDLPRLAWGVLAVIPLSAYGLAQLARHLRLPPGVRLEERGLTFTSSPFERTPSWEEIADIEAVNTGKPRLVIVETNGRRSSVRALEVGSDPVTVAAILQFFLHRPQHRGALADPQQAIRCFLTHRQDPT</sequence>
<reference evidence="2 3" key="1">
    <citation type="journal article" date="2016" name="Front. Microbiol.">
        <title>Genomic Resource of Rice Seed Associated Bacteria.</title>
        <authorList>
            <person name="Midha S."/>
            <person name="Bansal K."/>
            <person name="Sharma S."/>
            <person name="Kumar N."/>
            <person name="Patil P.P."/>
            <person name="Chaudhry V."/>
            <person name="Patil P.B."/>
        </authorList>
    </citation>
    <scope>NUCLEOTIDE SEQUENCE [LARGE SCALE GENOMIC DNA]</scope>
    <source>
        <strain evidence="2 3">NS354</strain>
    </source>
</reference>
<evidence type="ECO:0008006" key="4">
    <source>
        <dbReference type="Google" id="ProtNLM"/>
    </source>
</evidence>
<feature type="transmembrane region" description="Helical" evidence="1">
    <location>
        <begin position="25"/>
        <end position="43"/>
    </location>
</feature>
<name>A0A147EE83_9MICO</name>
<dbReference type="PATRIC" id="fig|1079994.3.peg.2592"/>
<evidence type="ECO:0000313" key="2">
    <source>
        <dbReference type="EMBL" id="KTR82711.1"/>
    </source>
</evidence>
<evidence type="ECO:0000313" key="3">
    <source>
        <dbReference type="Proteomes" id="UP000070810"/>
    </source>
</evidence>
<comment type="caution">
    <text evidence="2">The sequence shown here is derived from an EMBL/GenBank/DDBJ whole genome shotgun (WGS) entry which is preliminary data.</text>
</comment>
<keyword evidence="1" id="KW-0472">Membrane</keyword>
<feature type="transmembrane region" description="Helical" evidence="1">
    <location>
        <begin position="138"/>
        <end position="157"/>
    </location>
</feature>
<protein>
    <recommendedName>
        <fullName evidence="4">PH domain-containing protein</fullName>
    </recommendedName>
</protein>
<accession>A0A147EE83</accession>